<accession>A0ABU9CGH1</accession>
<dbReference type="Pfam" id="PF05838">
    <property type="entry name" value="Glyco_hydro_108"/>
    <property type="match status" value="1"/>
</dbReference>
<dbReference type="Gene3D" id="1.20.141.10">
    <property type="entry name" value="Chitosanase, subunit A, domain 1"/>
    <property type="match status" value="1"/>
</dbReference>
<dbReference type="InterPro" id="IPR023346">
    <property type="entry name" value="Lysozyme-like_dom_sf"/>
</dbReference>
<keyword evidence="3" id="KW-0378">Hydrolase</keyword>
<organism evidence="3 4">
    <name type="scientific">Pseudaquabacterium inlustre</name>
    <dbReference type="NCBI Taxonomy" id="2984192"/>
    <lineage>
        <taxon>Bacteria</taxon>
        <taxon>Pseudomonadati</taxon>
        <taxon>Pseudomonadota</taxon>
        <taxon>Betaproteobacteria</taxon>
        <taxon>Burkholderiales</taxon>
        <taxon>Sphaerotilaceae</taxon>
        <taxon>Pseudaquabacterium</taxon>
    </lineage>
</organism>
<protein>
    <submittedName>
        <fullName evidence="3">Glycosyl hydrolase 108 family protein</fullName>
    </submittedName>
</protein>
<dbReference type="SUPFAM" id="SSF53955">
    <property type="entry name" value="Lysozyme-like"/>
    <property type="match status" value="1"/>
</dbReference>
<feature type="domain" description="TtsA-like Glycoside hydrolase family 108" evidence="1">
    <location>
        <begin position="11"/>
        <end position="95"/>
    </location>
</feature>
<feature type="domain" description="Peptidoglycan binding" evidence="2">
    <location>
        <begin position="99"/>
        <end position="164"/>
    </location>
</feature>
<gene>
    <name evidence="3" type="ORF">AACH10_11945</name>
</gene>
<name>A0ABU9CGH1_9BURK</name>
<dbReference type="Pfam" id="PF09374">
    <property type="entry name" value="PG_binding_3"/>
    <property type="match status" value="1"/>
</dbReference>
<evidence type="ECO:0000313" key="3">
    <source>
        <dbReference type="EMBL" id="MEK8050951.1"/>
    </source>
</evidence>
<dbReference type="RefSeq" id="WP_341410645.1">
    <property type="nucleotide sequence ID" value="NZ_JBBUTH010000007.1"/>
</dbReference>
<reference evidence="3 4" key="1">
    <citation type="submission" date="2024-04" db="EMBL/GenBank/DDBJ databases">
        <title>Novel species of the genus Ideonella isolated from streams.</title>
        <authorList>
            <person name="Lu H."/>
        </authorList>
    </citation>
    <scope>NUCLEOTIDE SEQUENCE [LARGE SCALE GENOMIC DNA]</scope>
    <source>
        <strain evidence="3 4">DXS22W</strain>
    </source>
</reference>
<dbReference type="Proteomes" id="UP001365405">
    <property type="component" value="Unassembled WGS sequence"/>
</dbReference>
<dbReference type="CDD" id="cd13926">
    <property type="entry name" value="N-acetylmuramidase_GH108"/>
    <property type="match status" value="1"/>
</dbReference>
<dbReference type="InterPro" id="IPR008565">
    <property type="entry name" value="TtsA-like_GH18_dom"/>
</dbReference>
<evidence type="ECO:0000313" key="4">
    <source>
        <dbReference type="Proteomes" id="UP001365405"/>
    </source>
</evidence>
<dbReference type="InterPro" id="IPR018537">
    <property type="entry name" value="Peptidoglycan-bd_3"/>
</dbReference>
<dbReference type="GO" id="GO:0016787">
    <property type="term" value="F:hydrolase activity"/>
    <property type="evidence" value="ECO:0007669"/>
    <property type="project" value="UniProtKB-KW"/>
</dbReference>
<evidence type="ECO:0000259" key="1">
    <source>
        <dbReference type="Pfam" id="PF05838"/>
    </source>
</evidence>
<keyword evidence="4" id="KW-1185">Reference proteome</keyword>
<evidence type="ECO:0000259" key="2">
    <source>
        <dbReference type="Pfam" id="PF09374"/>
    </source>
</evidence>
<comment type="caution">
    <text evidence="3">The sequence shown here is derived from an EMBL/GenBank/DDBJ whole genome shotgun (WGS) entry which is preliminary data.</text>
</comment>
<proteinExistence type="predicted"/>
<dbReference type="EMBL" id="JBBUTH010000007">
    <property type="protein sequence ID" value="MEK8050951.1"/>
    <property type="molecule type" value="Genomic_DNA"/>
</dbReference>
<sequence>MASAAFLQALPFVLKWEGGYVNHPADPGGATNKGITQKVYDEWRGRQGLPARSVKELEDSEMHALYESGYWLPPKCDKLDDPLNLVQFDTAVNMGVGRAARFLQQAVGAGVDGSIGPGTLQCVANCDPGDALENYCNTREAYYKNLVAGNPKLGVFLKGWMNRLNALRQQIGLPGHESPVPLDFGDAGYVAKVPDLGEDPAYDLP</sequence>